<name>A0A7I7LI55_9MYCO</name>
<accession>A0A7I7LI55</accession>
<sequence>MATRKRHSPEQIVRKLMTADGLLAECKDTAAVCRELGVSEATYHRWRNQFGGLKAEDAKRLKDLERENAALKRLLADAELEKDALWEIARETFRPGAPAGGRSSSPARAGVSERFACRVTGQHRATQRHEPVAGTPADPDAALREWLRDYANKHPRRGFRPAYHDARGEGWEVNHKKVQRLWREEGLRVPQRRKCKRHGTSTAPPEVVADAPDRVWAVDFQFDVTTDGRPIKIVSIIDEHTRQCLGGMVERSITGDHLTEELGRIAAGRGALPAVLRCDNGPELACSAMADWAEGQVGLHFIPPGEPWRNGYVESFNSRIRDECLNINSFWSLAQARVVIGDWKHEYNHHRRHSSLGYLPPARYAAACTHR</sequence>
<dbReference type="EMBL" id="AP022572">
    <property type="protein sequence ID" value="BBX59162.1"/>
    <property type="molecule type" value="Genomic_DNA"/>
</dbReference>
<dbReference type="Pfam" id="PF13276">
    <property type="entry name" value="HTH_21"/>
    <property type="match status" value="1"/>
</dbReference>
<dbReference type="PROSITE" id="PS50994">
    <property type="entry name" value="INTEGRASE"/>
    <property type="match status" value="1"/>
</dbReference>
<dbReference type="Gene3D" id="3.30.420.10">
    <property type="entry name" value="Ribonuclease H-like superfamily/Ribonuclease H"/>
    <property type="match status" value="1"/>
</dbReference>
<evidence type="ECO:0000313" key="5">
    <source>
        <dbReference type="Proteomes" id="UP000467164"/>
    </source>
</evidence>
<organism evidence="4 5">
    <name type="scientific">Mycobacterium shottsii</name>
    <dbReference type="NCBI Taxonomy" id="133549"/>
    <lineage>
        <taxon>Bacteria</taxon>
        <taxon>Bacillati</taxon>
        <taxon>Actinomycetota</taxon>
        <taxon>Actinomycetes</taxon>
        <taxon>Mycobacteriales</taxon>
        <taxon>Mycobacteriaceae</taxon>
        <taxon>Mycobacterium</taxon>
        <taxon>Mycobacterium ulcerans group</taxon>
    </lineage>
</organism>
<dbReference type="InterPro" id="IPR001584">
    <property type="entry name" value="Integrase_cat-core"/>
</dbReference>
<dbReference type="Proteomes" id="UP000467164">
    <property type="component" value="Chromosome"/>
</dbReference>
<dbReference type="RefSeq" id="WP_231608616.1">
    <property type="nucleotide sequence ID" value="NZ_AP022572.1"/>
</dbReference>
<keyword evidence="5" id="KW-1185">Reference proteome</keyword>
<feature type="domain" description="Integrase catalytic" evidence="3">
    <location>
        <begin position="208"/>
        <end position="368"/>
    </location>
</feature>
<dbReference type="InterPro" id="IPR048020">
    <property type="entry name" value="Transpos_IS3"/>
</dbReference>
<evidence type="ECO:0000256" key="1">
    <source>
        <dbReference type="ARBA" id="ARBA00002286"/>
    </source>
</evidence>
<reference evidence="4 5" key="1">
    <citation type="journal article" date="2019" name="Emerg. Microbes Infect.">
        <title>Comprehensive subspecies identification of 175 nontuberculous mycobacteria species based on 7547 genomic profiles.</title>
        <authorList>
            <person name="Matsumoto Y."/>
            <person name="Kinjo T."/>
            <person name="Motooka D."/>
            <person name="Nabeya D."/>
            <person name="Jung N."/>
            <person name="Uechi K."/>
            <person name="Horii T."/>
            <person name="Iida T."/>
            <person name="Fujita J."/>
            <person name="Nakamura S."/>
        </authorList>
    </citation>
    <scope>NUCLEOTIDE SEQUENCE [LARGE SCALE GENOMIC DNA]</scope>
    <source>
        <strain evidence="4 5">JCM 12657</strain>
    </source>
</reference>
<gene>
    <name evidence="4" type="ORF">MSHO_45070</name>
</gene>
<dbReference type="InterPro" id="IPR036397">
    <property type="entry name" value="RNaseH_sf"/>
</dbReference>
<evidence type="ECO:0000256" key="2">
    <source>
        <dbReference type="SAM" id="Coils"/>
    </source>
</evidence>
<dbReference type="Pfam" id="PF00665">
    <property type="entry name" value="rve"/>
    <property type="match status" value="1"/>
</dbReference>
<dbReference type="SUPFAM" id="SSF46689">
    <property type="entry name" value="Homeodomain-like"/>
    <property type="match status" value="1"/>
</dbReference>
<comment type="function">
    <text evidence="1">Involved in the transposition of the insertion sequence.</text>
</comment>
<dbReference type="GO" id="GO:0004803">
    <property type="term" value="F:transposase activity"/>
    <property type="evidence" value="ECO:0007669"/>
    <property type="project" value="InterPro"/>
</dbReference>
<evidence type="ECO:0000313" key="4">
    <source>
        <dbReference type="EMBL" id="BBX59162.1"/>
    </source>
</evidence>
<proteinExistence type="predicted"/>
<dbReference type="GO" id="GO:0015074">
    <property type="term" value="P:DNA integration"/>
    <property type="evidence" value="ECO:0007669"/>
    <property type="project" value="InterPro"/>
</dbReference>
<keyword evidence="2" id="KW-0175">Coiled coil</keyword>
<dbReference type="PANTHER" id="PTHR47515:SF1">
    <property type="entry name" value="BLR2054 PROTEIN"/>
    <property type="match status" value="1"/>
</dbReference>
<dbReference type="Pfam" id="PF13683">
    <property type="entry name" value="rve_3"/>
    <property type="match status" value="1"/>
</dbReference>
<evidence type="ECO:0000259" key="3">
    <source>
        <dbReference type="PROSITE" id="PS50994"/>
    </source>
</evidence>
<dbReference type="KEGG" id="msho:MSHO_45070"/>
<dbReference type="SUPFAM" id="SSF53098">
    <property type="entry name" value="Ribonuclease H-like"/>
    <property type="match status" value="1"/>
</dbReference>
<dbReference type="GO" id="GO:0003677">
    <property type="term" value="F:DNA binding"/>
    <property type="evidence" value="ECO:0007669"/>
    <property type="project" value="InterPro"/>
</dbReference>
<protein>
    <recommendedName>
        <fullName evidence="3">Integrase catalytic domain-containing protein</fullName>
    </recommendedName>
</protein>
<dbReference type="PANTHER" id="PTHR47515">
    <property type="entry name" value="LOW CALCIUM RESPONSE LOCUS PROTEIN T"/>
    <property type="match status" value="1"/>
</dbReference>
<dbReference type="InterPro" id="IPR025948">
    <property type="entry name" value="HTH-like_dom"/>
</dbReference>
<dbReference type="Pfam" id="PF01527">
    <property type="entry name" value="HTH_Tnp_1"/>
    <property type="match status" value="1"/>
</dbReference>
<dbReference type="GO" id="GO:0006313">
    <property type="term" value="P:DNA transposition"/>
    <property type="evidence" value="ECO:0007669"/>
    <property type="project" value="InterPro"/>
</dbReference>
<dbReference type="NCBIfam" id="NF033516">
    <property type="entry name" value="transpos_IS3"/>
    <property type="match status" value="1"/>
</dbReference>
<dbReference type="InterPro" id="IPR012337">
    <property type="entry name" value="RNaseH-like_sf"/>
</dbReference>
<dbReference type="AlphaFoldDB" id="A0A7I7LI55"/>
<dbReference type="InterPro" id="IPR002514">
    <property type="entry name" value="Transposase_8"/>
</dbReference>
<dbReference type="InterPro" id="IPR009057">
    <property type="entry name" value="Homeodomain-like_sf"/>
</dbReference>
<feature type="coiled-coil region" evidence="2">
    <location>
        <begin position="54"/>
        <end position="84"/>
    </location>
</feature>